<evidence type="ECO:0000313" key="3">
    <source>
        <dbReference type="Proteomes" id="UP000763641"/>
    </source>
</evidence>
<dbReference type="Gene3D" id="2.40.10.220">
    <property type="entry name" value="predicted glycosyltransferase like domains"/>
    <property type="match status" value="1"/>
</dbReference>
<evidence type="ECO:0000259" key="1">
    <source>
        <dbReference type="Pfam" id="PF07238"/>
    </source>
</evidence>
<dbReference type="EMBL" id="JAFEMC010000001">
    <property type="protein sequence ID" value="MBM6575252.1"/>
    <property type="molecule type" value="Genomic_DNA"/>
</dbReference>
<dbReference type="Proteomes" id="UP000763641">
    <property type="component" value="Unassembled WGS sequence"/>
</dbReference>
<dbReference type="InterPro" id="IPR009875">
    <property type="entry name" value="PilZ_domain"/>
</dbReference>
<sequence length="105" mass="11675">MNSAGLRTSIDDRSEPRIDVIHRTRLACTDGVERLATVVNVSARGLMVRVDGEYGEGDRVQITLPRVGKVAAEVRWSLGGRIGCRLERMIGMSDYHQLLQAIRRA</sequence>
<name>A0ABS2D2W7_9SPHN</name>
<dbReference type="SUPFAM" id="SSF141371">
    <property type="entry name" value="PilZ domain-like"/>
    <property type="match status" value="1"/>
</dbReference>
<comment type="caution">
    <text evidence="2">The sequence shown here is derived from an EMBL/GenBank/DDBJ whole genome shotgun (WGS) entry which is preliminary data.</text>
</comment>
<dbReference type="RefSeq" id="WP_204193967.1">
    <property type="nucleotide sequence ID" value="NZ_JAFEMC010000001.1"/>
</dbReference>
<feature type="domain" description="PilZ" evidence="1">
    <location>
        <begin position="12"/>
        <end position="102"/>
    </location>
</feature>
<protein>
    <submittedName>
        <fullName evidence="2">PilZ domain-containing protein</fullName>
    </submittedName>
</protein>
<dbReference type="Pfam" id="PF07238">
    <property type="entry name" value="PilZ"/>
    <property type="match status" value="1"/>
</dbReference>
<keyword evidence="3" id="KW-1185">Reference proteome</keyword>
<reference evidence="2 3" key="1">
    <citation type="submission" date="2020-12" db="EMBL/GenBank/DDBJ databases">
        <title>Sphingomonas sp.</title>
        <authorList>
            <person name="Kim M.K."/>
        </authorList>
    </citation>
    <scope>NUCLEOTIDE SEQUENCE [LARGE SCALE GENOMIC DNA]</scope>
    <source>
        <strain evidence="2 3">BT552</strain>
    </source>
</reference>
<organism evidence="2 3">
    <name type="scientific">Sphingomonas longa</name>
    <dbReference type="NCBI Taxonomy" id="2778730"/>
    <lineage>
        <taxon>Bacteria</taxon>
        <taxon>Pseudomonadati</taxon>
        <taxon>Pseudomonadota</taxon>
        <taxon>Alphaproteobacteria</taxon>
        <taxon>Sphingomonadales</taxon>
        <taxon>Sphingomonadaceae</taxon>
        <taxon>Sphingomonas</taxon>
    </lineage>
</organism>
<gene>
    <name evidence="2" type="ORF">ILT43_02630</name>
</gene>
<proteinExistence type="predicted"/>
<evidence type="ECO:0000313" key="2">
    <source>
        <dbReference type="EMBL" id="MBM6575252.1"/>
    </source>
</evidence>
<accession>A0ABS2D2W7</accession>